<dbReference type="InterPro" id="IPR050149">
    <property type="entry name" value="Collagen_superfamily"/>
</dbReference>
<dbReference type="PANTHER" id="PTHR24023">
    <property type="entry name" value="COLLAGEN ALPHA"/>
    <property type="match status" value="1"/>
</dbReference>
<sequence>SLNSIVFCSNGISLTLSQACMNCTKFAELQERLNTLENKMFELHLTDTVGVPSAANETSDTAMPWENHMIIQRGPPGPRGAPGQKGEPGERGPPGSQGPPGLPGPVGPPGKMGEVGEAGTPGRTGAMGPRGPPGPRGFPGETGLPGPPGIPSFTRDVQHSLGYPEREPRLPGPPGASGPKGNQGTPGPKGDSGDRGQPGLRGESGYRGLPGEPGQKGECCNKDSEGEAVEQLREALKIIAERVLILEHMIKIHDGSATLESGSGFETLPPNVKIKREGQLHRTLSALLADKGRKHK</sequence>
<dbReference type="OMA" id="CEECLNC"/>
<feature type="non-terminal residue" evidence="2">
    <location>
        <position position="1"/>
    </location>
</feature>
<name>A0A401SZY5_CHIPU</name>
<dbReference type="Pfam" id="PF01391">
    <property type="entry name" value="Collagen"/>
    <property type="match status" value="2"/>
</dbReference>
<protein>
    <recommendedName>
        <fullName evidence="4">EMI domain-containing protein</fullName>
    </recommendedName>
</protein>
<reference evidence="2 3" key="1">
    <citation type="journal article" date="2018" name="Nat. Ecol. Evol.">
        <title>Shark genomes provide insights into elasmobranch evolution and the origin of vertebrates.</title>
        <authorList>
            <person name="Hara Y"/>
            <person name="Yamaguchi K"/>
            <person name="Onimaru K"/>
            <person name="Kadota M"/>
            <person name="Koyanagi M"/>
            <person name="Keeley SD"/>
            <person name="Tatsumi K"/>
            <person name="Tanaka K"/>
            <person name="Motone F"/>
            <person name="Kageyama Y"/>
            <person name="Nozu R"/>
            <person name="Adachi N"/>
            <person name="Nishimura O"/>
            <person name="Nakagawa R"/>
            <person name="Tanegashima C"/>
            <person name="Kiyatake I"/>
            <person name="Matsumoto R"/>
            <person name="Murakumo K"/>
            <person name="Nishida K"/>
            <person name="Terakita A"/>
            <person name="Kuratani S"/>
            <person name="Sato K"/>
            <person name="Hyodo S Kuraku.S."/>
        </authorList>
    </citation>
    <scope>NUCLEOTIDE SEQUENCE [LARGE SCALE GENOMIC DNA]</scope>
</reference>
<evidence type="ECO:0008006" key="4">
    <source>
        <dbReference type="Google" id="ProtNLM"/>
    </source>
</evidence>
<feature type="compositionally biased region" description="Low complexity" evidence="1">
    <location>
        <begin position="109"/>
        <end position="129"/>
    </location>
</feature>
<comment type="caution">
    <text evidence="2">The sequence shown here is derived from an EMBL/GenBank/DDBJ whole genome shotgun (WGS) entry which is preliminary data.</text>
</comment>
<gene>
    <name evidence="2" type="ORF">chiPu_0014437</name>
</gene>
<feature type="compositionally biased region" description="Pro residues" evidence="1">
    <location>
        <begin position="96"/>
        <end position="108"/>
    </location>
</feature>
<dbReference type="Proteomes" id="UP000287033">
    <property type="component" value="Unassembled WGS sequence"/>
</dbReference>
<dbReference type="GO" id="GO:0005615">
    <property type="term" value="C:extracellular space"/>
    <property type="evidence" value="ECO:0007669"/>
    <property type="project" value="TreeGrafter"/>
</dbReference>
<dbReference type="EMBL" id="BEZZ01000764">
    <property type="protein sequence ID" value="GCC35947.1"/>
    <property type="molecule type" value="Genomic_DNA"/>
</dbReference>
<evidence type="ECO:0000256" key="1">
    <source>
        <dbReference type="SAM" id="MobiDB-lite"/>
    </source>
</evidence>
<feature type="region of interest" description="Disordered" evidence="1">
    <location>
        <begin position="69"/>
        <end position="223"/>
    </location>
</feature>
<evidence type="ECO:0000313" key="2">
    <source>
        <dbReference type="EMBL" id="GCC35947.1"/>
    </source>
</evidence>
<dbReference type="OrthoDB" id="10071545at2759"/>
<dbReference type="GO" id="GO:0031012">
    <property type="term" value="C:extracellular matrix"/>
    <property type="evidence" value="ECO:0007669"/>
    <property type="project" value="TreeGrafter"/>
</dbReference>
<evidence type="ECO:0000313" key="3">
    <source>
        <dbReference type="Proteomes" id="UP000287033"/>
    </source>
</evidence>
<dbReference type="PANTHER" id="PTHR24023:SF1082">
    <property type="entry name" value="COLLAGEN TRIPLE HELIX REPEAT"/>
    <property type="match status" value="1"/>
</dbReference>
<accession>A0A401SZY5</accession>
<dbReference type="STRING" id="137246.A0A401SZY5"/>
<organism evidence="2 3">
    <name type="scientific">Chiloscyllium punctatum</name>
    <name type="common">Brownbanded bambooshark</name>
    <name type="synonym">Hemiscyllium punctatum</name>
    <dbReference type="NCBI Taxonomy" id="137246"/>
    <lineage>
        <taxon>Eukaryota</taxon>
        <taxon>Metazoa</taxon>
        <taxon>Chordata</taxon>
        <taxon>Craniata</taxon>
        <taxon>Vertebrata</taxon>
        <taxon>Chondrichthyes</taxon>
        <taxon>Elasmobranchii</taxon>
        <taxon>Galeomorphii</taxon>
        <taxon>Galeoidea</taxon>
        <taxon>Orectolobiformes</taxon>
        <taxon>Hemiscylliidae</taxon>
        <taxon>Chiloscyllium</taxon>
    </lineage>
</organism>
<dbReference type="AlphaFoldDB" id="A0A401SZY5"/>
<proteinExistence type="predicted"/>
<dbReference type="InterPro" id="IPR008160">
    <property type="entry name" value="Collagen"/>
</dbReference>
<keyword evidence="3" id="KW-1185">Reference proteome</keyword>